<evidence type="ECO:0000313" key="3">
    <source>
        <dbReference type="Proteomes" id="UP001176941"/>
    </source>
</evidence>
<evidence type="ECO:0000313" key="2">
    <source>
        <dbReference type="EMBL" id="CAI9171919.1"/>
    </source>
</evidence>
<gene>
    <name evidence="2" type="ORF">MRATA1EN1_LOCUS20881</name>
</gene>
<dbReference type="Proteomes" id="UP001176941">
    <property type="component" value="Chromosome 31"/>
</dbReference>
<sequence>MHGGERSPTGVTSERGLTVGQGEVVGERQAERGVIDSYLKSISLAVELKMKSREARMDTEMLVARTRVGAVEVWD</sequence>
<keyword evidence="3" id="KW-1185">Reference proteome</keyword>
<dbReference type="EMBL" id="OX459967">
    <property type="protein sequence ID" value="CAI9171919.1"/>
    <property type="molecule type" value="Genomic_DNA"/>
</dbReference>
<protein>
    <submittedName>
        <fullName evidence="2">Uncharacterized protein</fullName>
    </submittedName>
</protein>
<organism evidence="2 3">
    <name type="scientific">Rangifer tarandus platyrhynchus</name>
    <name type="common">Svalbard reindeer</name>
    <dbReference type="NCBI Taxonomy" id="3082113"/>
    <lineage>
        <taxon>Eukaryota</taxon>
        <taxon>Metazoa</taxon>
        <taxon>Chordata</taxon>
        <taxon>Craniata</taxon>
        <taxon>Vertebrata</taxon>
        <taxon>Euteleostomi</taxon>
        <taxon>Mammalia</taxon>
        <taxon>Eutheria</taxon>
        <taxon>Laurasiatheria</taxon>
        <taxon>Artiodactyla</taxon>
        <taxon>Ruminantia</taxon>
        <taxon>Pecora</taxon>
        <taxon>Cervidae</taxon>
        <taxon>Odocoileinae</taxon>
        <taxon>Rangifer</taxon>
    </lineage>
</organism>
<proteinExistence type="predicted"/>
<accession>A0ABN8ZDP8</accession>
<reference evidence="2" key="1">
    <citation type="submission" date="2023-04" db="EMBL/GenBank/DDBJ databases">
        <authorList>
            <consortium name="ELIXIR-Norway"/>
        </authorList>
    </citation>
    <scope>NUCLEOTIDE SEQUENCE [LARGE SCALE GENOMIC DNA]</scope>
</reference>
<feature type="region of interest" description="Disordered" evidence="1">
    <location>
        <begin position="1"/>
        <end position="23"/>
    </location>
</feature>
<name>A0ABN8ZDP8_RANTA</name>
<evidence type="ECO:0000256" key="1">
    <source>
        <dbReference type="SAM" id="MobiDB-lite"/>
    </source>
</evidence>